<proteinExistence type="predicted"/>
<dbReference type="KEGG" id="gfe:Gferi_04440"/>
<dbReference type="AlphaFoldDB" id="A0A1D8GD79"/>
<evidence type="ECO:0000313" key="2">
    <source>
        <dbReference type="Proteomes" id="UP000095743"/>
    </source>
</evidence>
<dbReference type="EMBL" id="CP017269">
    <property type="protein sequence ID" value="AOT68869.1"/>
    <property type="molecule type" value="Genomic_DNA"/>
</dbReference>
<sequence length="67" mass="7791">MPRKEGGNVVEKRYVIRTDAFISEPMSREEAIQQVKNYDQQGISAYIVSEEESKRIKPGEFQTPKWS</sequence>
<gene>
    <name evidence="1" type="ORF">Gferi_04440</name>
</gene>
<name>A0A1D8GD79_9FIRM</name>
<accession>A0A1D8GD79</accession>
<dbReference type="Proteomes" id="UP000095743">
    <property type="component" value="Chromosome"/>
</dbReference>
<evidence type="ECO:0000313" key="1">
    <source>
        <dbReference type="EMBL" id="AOT68869.1"/>
    </source>
</evidence>
<keyword evidence="2" id="KW-1185">Reference proteome</keyword>
<reference evidence="1 2" key="1">
    <citation type="submission" date="2016-09" db="EMBL/GenBank/DDBJ databases">
        <title>Genomic analysis reveals versatility of anaerobic energy metabolism of Geosporobacter ferrireducens IRF9 of phylum Firmicutes.</title>
        <authorList>
            <person name="Kim S.-J."/>
        </authorList>
    </citation>
    <scope>NUCLEOTIDE SEQUENCE [LARGE SCALE GENOMIC DNA]</scope>
    <source>
        <strain evidence="1 2">IRF9</strain>
    </source>
</reference>
<organism evidence="1 2">
    <name type="scientific">Geosporobacter ferrireducens</name>
    <dbReference type="NCBI Taxonomy" id="1424294"/>
    <lineage>
        <taxon>Bacteria</taxon>
        <taxon>Bacillati</taxon>
        <taxon>Bacillota</taxon>
        <taxon>Clostridia</taxon>
        <taxon>Peptostreptococcales</taxon>
        <taxon>Thermotaleaceae</taxon>
        <taxon>Geosporobacter</taxon>
    </lineage>
</organism>
<protein>
    <submittedName>
        <fullName evidence="1">Uncharacterized protein</fullName>
    </submittedName>
</protein>